<protein>
    <submittedName>
        <fullName evidence="1">Uncharacterized protein</fullName>
    </submittedName>
</protein>
<sequence>MSRRVSICSVPKFFPIKAVAIKPEPQEVTMSNPLISFINIYPSSIASNGVKPEPGTADDVAPIFLERGFPVPFYVQESVSSSTGTVKAELDTRQDAPFGFSSPMGAQRPAILYPVYNSASDIRYSSEDTLWEGLGMVKLSPYPFRHREALRSKWESTDRKLDQDDQFQLNDDDPYAAILGGGLCSMKETALKVDACGEAIGITPRLVKDFAKVIEDNVENLKDKFREGLEDKCRVGAAQASAGCRYFG</sequence>
<dbReference type="GeneID" id="66101258"/>
<evidence type="ECO:0000313" key="2">
    <source>
        <dbReference type="Proteomes" id="UP000812287"/>
    </source>
</evidence>
<dbReference type="AlphaFoldDB" id="A0A9P8AV91"/>
<comment type="caution">
    <text evidence="1">The sequence shown here is derived from an EMBL/GenBank/DDBJ whole genome shotgun (WGS) entry which is preliminary data.</text>
</comment>
<dbReference type="Proteomes" id="UP000812287">
    <property type="component" value="Unassembled WGS sequence"/>
</dbReference>
<keyword evidence="2" id="KW-1185">Reference proteome</keyword>
<dbReference type="RefSeq" id="XP_043042783.1">
    <property type="nucleotide sequence ID" value="XM_043178964.1"/>
</dbReference>
<evidence type="ECO:0000313" key="1">
    <source>
        <dbReference type="EMBL" id="KAG7449283.1"/>
    </source>
</evidence>
<accession>A0A9P8AV91</accession>
<proteinExistence type="predicted"/>
<name>A0A9P8AV91_9AGAR</name>
<reference evidence="1" key="1">
    <citation type="submission" date="2020-11" db="EMBL/GenBank/DDBJ databases">
        <title>Adaptations for nitrogen fixation in a non-lichenized fungal sporocarp promotes dispersal by wood-feeding termites.</title>
        <authorList>
            <consortium name="DOE Joint Genome Institute"/>
            <person name="Koch R.A."/>
            <person name="Yoon G."/>
            <person name="Arayal U."/>
            <person name="Lail K."/>
            <person name="Amirebrahimi M."/>
            <person name="Labutti K."/>
            <person name="Lipzen A."/>
            <person name="Riley R."/>
            <person name="Barry K."/>
            <person name="Henrissat B."/>
            <person name="Grigoriev I.V."/>
            <person name="Herr J.R."/>
            <person name="Aime M.C."/>
        </authorList>
    </citation>
    <scope>NUCLEOTIDE SEQUENCE</scope>
    <source>
        <strain evidence="1">MCA 3950</strain>
    </source>
</reference>
<organism evidence="1 2">
    <name type="scientific">Guyanagaster necrorhizus</name>
    <dbReference type="NCBI Taxonomy" id="856835"/>
    <lineage>
        <taxon>Eukaryota</taxon>
        <taxon>Fungi</taxon>
        <taxon>Dikarya</taxon>
        <taxon>Basidiomycota</taxon>
        <taxon>Agaricomycotina</taxon>
        <taxon>Agaricomycetes</taxon>
        <taxon>Agaricomycetidae</taxon>
        <taxon>Agaricales</taxon>
        <taxon>Marasmiineae</taxon>
        <taxon>Physalacriaceae</taxon>
        <taxon>Guyanagaster</taxon>
    </lineage>
</organism>
<dbReference type="EMBL" id="MU250528">
    <property type="protein sequence ID" value="KAG7449283.1"/>
    <property type="molecule type" value="Genomic_DNA"/>
</dbReference>
<gene>
    <name evidence="1" type="ORF">BT62DRAFT_1073772</name>
</gene>
<dbReference type="OrthoDB" id="3598281at2759"/>